<organism evidence="1 2">
    <name type="scientific">Candidatus Methanoperedens nitratireducens</name>
    <dbReference type="NCBI Taxonomy" id="1392998"/>
    <lineage>
        <taxon>Archaea</taxon>
        <taxon>Methanobacteriati</taxon>
        <taxon>Methanobacteriota</taxon>
        <taxon>Stenosarchaea group</taxon>
        <taxon>Methanomicrobia</taxon>
        <taxon>Methanosarcinales</taxon>
        <taxon>ANME-2 cluster</taxon>
        <taxon>Candidatus Methanoperedentaceae</taxon>
        <taxon>Candidatus Methanoperedens</taxon>
    </lineage>
</organism>
<evidence type="ECO:0000313" key="2">
    <source>
        <dbReference type="Proteomes" id="UP000218615"/>
    </source>
</evidence>
<dbReference type="Proteomes" id="UP000218615">
    <property type="component" value="Unassembled WGS sequence"/>
</dbReference>
<protein>
    <submittedName>
        <fullName evidence="1">Uncharacterized protein</fullName>
    </submittedName>
</protein>
<proteinExistence type="predicted"/>
<dbReference type="EMBL" id="FZMP01000246">
    <property type="protein sequence ID" value="SNQ62885.1"/>
    <property type="molecule type" value="Genomic_DNA"/>
</dbReference>
<name>A0A284VUB9_9EURY</name>
<reference evidence="2" key="1">
    <citation type="submission" date="2017-06" db="EMBL/GenBank/DDBJ databases">
        <authorList>
            <person name="Cremers G."/>
        </authorList>
    </citation>
    <scope>NUCLEOTIDE SEQUENCE [LARGE SCALE GENOMIC DNA]</scope>
</reference>
<sequence>MRRGVLFKKRKKVLSGINKDRKEKKPKARVTLRPEEDCEIMEYAR</sequence>
<keyword evidence="2" id="KW-1185">Reference proteome</keyword>
<dbReference type="AlphaFoldDB" id="A0A284VUB9"/>
<accession>A0A284VUB9</accession>
<gene>
    <name evidence="1" type="ORF">MNV_950006</name>
</gene>
<evidence type="ECO:0000313" key="1">
    <source>
        <dbReference type="EMBL" id="SNQ62885.1"/>
    </source>
</evidence>